<dbReference type="EC" id="2.7.1.30" evidence="3"/>
<reference evidence="14" key="1">
    <citation type="journal article" date="2016" name="Sci. Rep.">
        <title>Molecular characterization of firefly nuptial gifts: a multi-omics approach sheds light on postcopulatory sexual selection.</title>
        <authorList>
            <person name="Al-Wathiqui N."/>
            <person name="Fallon T.R."/>
            <person name="South A."/>
            <person name="Weng J.K."/>
            <person name="Lewis S.M."/>
        </authorList>
    </citation>
    <scope>NUCLEOTIDE SEQUENCE</scope>
</reference>
<dbReference type="EMBL" id="VVIM01000002">
    <property type="protein sequence ID" value="KAB0802223.1"/>
    <property type="molecule type" value="Genomic_DNA"/>
</dbReference>
<proteinExistence type="inferred from homology"/>
<dbReference type="OrthoDB" id="5422795at2759"/>
<dbReference type="InterPro" id="IPR005999">
    <property type="entry name" value="Glycerol_kin"/>
</dbReference>
<dbReference type="InterPro" id="IPR018484">
    <property type="entry name" value="FGGY_N"/>
</dbReference>
<evidence type="ECO:0000256" key="1">
    <source>
        <dbReference type="ARBA" id="ARBA00005190"/>
    </source>
</evidence>
<dbReference type="NCBIfam" id="NF000756">
    <property type="entry name" value="PRK00047.1"/>
    <property type="match status" value="1"/>
</dbReference>
<dbReference type="PANTHER" id="PTHR10196:SF40">
    <property type="entry name" value="GLYCEROL KINASE"/>
    <property type="match status" value="1"/>
</dbReference>
<evidence type="ECO:0000256" key="3">
    <source>
        <dbReference type="ARBA" id="ARBA00012099"/>
    </source>
</evidence>
<evidence type="ECO:0000313" key="16">
    <source>
        <dbReference type="Proteomes" id="UP000327044"/>
    </source>
</evidence>
<comment type="similarity">
    <text evidence="2 10">Belongs to the FGGY kinase family.</text>
</comment>
<keyword evidence="11" id="KW-1133">Transmembrane helix</keyword>
<keyword evidence="16" id="KW-1185">Reference proteome</keyword>
<keyword evidence="5" id="KW-0547">Nucleotide-binding</keyword>
<evidence type="ECO:0000256" key="5">
    <source>
        <dbReference type="ARBA" id="ARBA00022741"/>
    </source>
</evidence>
<evidence type="ECO:0000256" key="4">
    <source>
        <dbReference type="ARBA" id="ARBA00022679"/>
    </source>
</evidence>
<keyword evidence="6 10" id="KW-0418">Kinase</keyword>
<dbReference type="InterPro" id="IPR018483">
    <property type="entry name" value="Carb_kinase_FGGY_CS"/>
</dbReference>
<dbReference type="PANTHER" id="PTHR10196">
    <property type="entry name" value="SUGAR KINASE"/>
    <property type="match status" value="1"/>
</dbReference>
<evidence type="ECO:0000259" key="13">
    <source>
        <dbReference type="Pfam" id="PF02782"/>
    </source>
</evidence>
<evidence type="ECO:0000256" key="6">
    <source>
        <dbReference type="ARBA" id="ARBA00022777"/>
    </source>
</evidence>
<dbReference type="GO" id="GO:0004370">
    <property type="term" value="F:glycerol kinase activity"/>
    <property type="evidence" value="ECO:0007669"/>
    <property type="project" value="UniProtKB-EC"/>
</dbReference>
<dbReference type="PIRSF" id="PIRSF000538">
    <property type="entry name" value="GlpK"/>
    <property type="match status" value="1"/>
</dbReference>
<reference evidence="15 16" key="2">
    <citation type="journal article" date="2018" name="Elife">
        <title>Firefly genomes illuminate parallel origins of bioluminescence in beetles.</title>
        <authorList>
            <person name="Fallon T.R."/>
            <person name="Lower S.E."/>
            <person name="Chang C.H."/>
            <person name="Bessho-Uehara M."/>
            <person name="Martin G.J."/>
            <person name="Bewick A.J."/>
            <person name="Behringer M."/>
            <person name="Debat H.J."/>
            <person name="Wong I."/>
            <person name="Day J.C."/>
            <person name="Suvorov A."/>
            <person name="Silva C.J."/>
            <person name="Stanger-Hall K.F."/>
            <person name="Hall D.W."/>
            <person name="Schmitz R.J."/>
            <person name="Nelson D.R."/>
            <person name="Lewis S.M."/>
            <person name="Shigenobu S."/>
            <person name="Bybee S.M."/>
            <person name="Larracuente A.M."/>
            <person name="Oba Y."/>
            <person name="Weng J.K."/>
        </authorList>
    </citation>
    <scope>NUCLEOTIDE SEQUENCE [LARGE SCALE GENOMIC DNA]</scope>
    <source>
        <strain evidence="15">1611_PpyrPB1</strain>
        <tissue evidence="15">Whole body</tissue>
    </source>
</reference>
<dbReference type="GO" id="GO:0005739">
    <property type="term" value="C:mitochondrion"/>
    <property type="evidence" value="ECO:0007669"/>
    <property type="project" value="TreeGrafter"/>
</dbReference>
<dbReference type="Pfam" id="PF00370">
    <property type="entry name" value="FGGY_N"/>
    <property type="match status" value="1"/>
</dbReference>
<keyword evidence="11" id="KW-0472">Membrane</keyword>
<dbReference type="NCBIfam" id="TIGR01311">
    <property type="entry name" value="glycerol_kin"/>
    <property type="match status" value="1"/>
</dbReference>
<dbReference type="EMBL" id="GEZM01012075">
    <property type="protein sequence ID" value="JAV93231.1"/>
    <property type="molecule type" value="Transcribed_RNA"/>
</dbReference>
<protein>
    <recommendedName>
        <fullName evidence="3">glycerol kinase</fullName>
        <ecNumber evidence="3">2.7.1.30</ecNumber>
    </recommendedName>
    <alternativeName>
        <fullName evidence="9">ATP:glycerol 3-phosphotransferase</fullName>
    </alternativeName>
</protein>
<dbReference type="Pfam" id="PF02782">
    <property type="entry name" value="FGGY_C"/>
    <property type="match status" value="1"/>
</dbReference>
<dbReference type="InParanoid" id="A0A1Y1N5U1"/>
<comment type="pathway">
    <text evidence="1">Polyol metabolism; glycerol degradation via glycerol kinase pathway; sn-glycerol 3-phosphate from glycerol: step 1/1.</text>
</comment>
<dbReference type="FunCoup" id="A0A1Y1N5U1">
    <property type="interactions" value="498"/>
</dbReference>
<dbReference type="InterPro" id="IPR043129">
    <property type="entry name" value="ATPase_NBD"/>
</dbReference>
<dbReference type="InterPro" id="IPR000577">
    <property type="entry name" value="Carb_kinase_FGGY"/>
</dbReference>
<dbReference type="GO" id="GO:0019563">
    <property type="term" value="P:glycerol catabolic process"/>
    <property type="evidence" value="ECO:0007669"/>
    <property type="project" value="UniProtKB-UniPathway"/>
</dbReference>
<dbReference type="UniPathway" id="UPA00618">
    <property type="reaction ID" value="UER00672"/>
</dbReference>
<dbReference type="PROSITE" id="PS00445">
    <property type="entry name" value="FGGY_KINASES_2"/>
    <property type="match status" value="1"/>
</dbReference>
<feature type="domain" description="Carbohydrate kinase FGGY N-terminal" evidence="12">
    <location>
        <begin position="11"/>
        <end position="262"/>
    </location>
</feature>
<keyword evidence="8" id="KW-0067">ATP-binding</keyword>
<feature type="domain" description="Carbohydrate kinase FGGY C-terminal" evidence="13">
    <location>
        <begin position="278"/>
        <end position="462"/>
    </location>
</feature>
<feature type="transmembrane region" description="Helical" evidence="11">
    <location>
        <begin position="529"/>
        <end position="548"/>
    </location>
</feature>
<evidence type="ECO:0000259" key="12">
    <source>
        <dbReference type="Pfam" id="PF00370"/>
    </source>
</evidence>
<evidence type="ECO:0000256" key="11">
    <source>
        <dbReference type="SAM" id="Phobius"/>
    </source>
</evidence>
<dbReference type="SUPFAM" id="SSF53067">
    <property type="entry name" value="Actin-like ATPase domain"/>
    <property type="match status" value="2"/>
</dbReference>
<evidence type="ECO:0000256" key="2">
    <source>
        <dbReference type="ARBA" id="ARBA00009156"/>
    </source>
</evidence>
<keyword evidence="4 10" id="KW-0808">Transferase</keyword>
<evidence type="ECO:0000256" key="8">
    <source>
        <dbReference type="ARBA" id="ARBA00022840"/>
    </source>
</evidence>
<accession>A0A1Y1N5U1</accession>
<keyword evidence="7" id="KW-0319">Glycerol metabolism</keyword>
<sequence>MPESAHQTKKYIGVIDAGTRTVKFCVFPTQSLTEYAEHAVDVTQHSPKEGWLEQDPMEILDAVNQCVNAVASRLDVSEIATVGITNQRETVIAWDKTTGEPLHNAIVWSDIRANDTVDQILAKLPENNKNHFKSLCGLPVSPLFSAFKFKWLRDNVREVRKACKARTCLFGTVDSWIVWNLTGGVNGGLHITDVTNASRTFLMNIDTLYWDPVLLYTFHIPSYLLPEIRSSSEIYGKINNGTVLDGIPISGILGNQQSALVGQHCFKVGQAKNTYRSGCFLLYNTGTQKIQSSHGLVTTIAYQLGNSPPVYALEGSVAVAGAAMNWLRDNMGFINDVQKDTESLAKEVFNTGDVYFVPAFKGLYAPYWRQDARGIICGLTAFTTKKHIIRAALEAVCFQTRDILEAMNKDCGIAVTKLHVDGKMTTNNLLMQLQADISGVPVFRAQSQDVTALGAAIVAGNAAGINVWNISDIHRESVPSDTFLPTTTDDERDARYTKWKMAVQRSLGWATTKKSIAMTDERFRLLSSVPPSLFLMGSFGLLLLSHVLK</sequence>
<dbReference type="EMBL" id="GEZM01012077">
    <property type="protein sequence ID" value="JAV93229.1"/>
    <property type="molecule type" value="Transcribed_RNA"/>
</dbReference>
<evidence type="ECO:0000256" key="9">
    <source>
        <dbReference type="ARBA" id="ARBA00043149"/>
    </source>
</evidence>
<evidence type="ECO:0000256" key="10">
    <source>
        <dbReference type="RuleBase" id="RU003733"/>
    </source>
</evidence>
<dbReference type="GO" id="GO:0005524">
    <property type="term" value="F:ATP binding"/>
    <property type="evidence" value="ECO:0007669"/>
    <property type="project" value="UniProtKB-KW"/>
</dbReference>
<evidence type="ECO:0000313" key="14">
    <source>
        <dbReference type="EMBL" id="JAV93231.1"/>
    </source>
</evidence>
<dbReference type="Gene3D" id="3.30.420.40">
    <property type="match status" value="2"/>
</dbReference>
<dbReference type="InterPro" id="IPR042018">
    <property type="entry name" value="GK1-3_metazoan-type"/>
</dbReference>
<keyword evidence="11" id="KW-0812">Transmembrane</keyword>
<dbReference type="AlphaFoldDB" id="A0A1Y1N5U1"/>
<dbReference type="Proteomes" id="UP000327044">
    <property type="component" value="Unassembled WGS sequence"/>
</dbReference>
<reference evidence="15" key="3">
    <citation type="submission" date="2019-08" db="EMBL/GenBank/DDBJ databases">
        <authorList>
            <consortium name="Photinus pyralis genome working group"/>
            <person name="Fallon T.R."/>
            <person name="Sander Lower S.E."/>
            <person name="Weng J.-K."/>
        </authorList>
    </citation>
    <scope>NUCLEOTIDE SEQUENCE</scope>
    <source>
        <strain evidence="15">1611_PpyrPB1</strain>
        <tissue evidence="15">Whole body</tissue>
    </source>
</reference>
<dbReference type="FunFam" id="3.30.420.40:FF:000086">
    <property type="entry name" value="Glycerol kinase"/>
    <property type="match status" value="1"/>
</dbReference>
<dbReference type="GO" id="GO:0046167">
    <property type="term" value="P:glycerol-3-phosphate biosynthetic process"/>
    <property type="evidence" value="ECO:0007669"/>
    <property type="project" value="TreeGrafter"/>
</dbReference>
<dbReference type="InterPro" id="IPR018485">
    <property type="entry name" value="FGGY_C"/>
</dbReference>
<dbReference type="GO" id="GO:0006641">
    <property type="term" value="P:triglyceride metabolic process"/>
    <property type="evidence" value="ECO:0007669"/>
    <property type="project" value="TreeGrafter"/>
</dbReference>
<gene>
    <name evidence="15" type="ORF">PPYR_04409</name>
</gene>
<evidence type="ECO:0000256" key="7">
    <source>
        <dbReference type="ARBA" id="ARBA00022798"/>
    </source>
</evidence>
<organism evidence="14">
    <name type="scientific">Photinus pyralis</name>
    <name type="common">Common eastern firefly</name>
    <name type="synonym">Lampyris pyralis</name>
    <dbReference type="NCBI Taxonomy" id="7054"/>
    <lineage>
        <taxon>Eukaryota</taxon>
        <taxon>Metazoa</taxon>
        <taxon>Ecdysozoa</taxon>
        <taxon>Arthropoda</taxon>
        <taxon>Hexapoda</taxon>
        <taxon>Insecta</taxon>
        <taxon>Pterygota</taxon>
        <taxon>Neoptera</taxon>
        <taxon>Endopterygota</taxon>
        <taxon>Coleoptera</taxon>
        <taxon>Polyphaga</taxon>
        <taxon>Elateriformia</taxon>
        <taxon>Elateroidea</taxon>
        <taxon>Lampyridae</taxon>
        <taxon>Lampyrinae</taxon>
        <taxon>Photinus</taxon>
    </lineage>
</organism>
<evidence type="ECO:0000313" key="15">
    <source>
        <dbReference type="EMBL" id="KAB0802223.1"/>
    </source>
</evidence>
<dbReference type="FunFam" id="3.30.420.40:FF:000108">
    <property type="entry name" value="Glycerol kinase, glycosomal"/>
    <property type="match status" value="1"/>
</dbReference>
<name>A0A1Y1N5U1_PHOPY</name>
<dbReference type="CDD" id="cd07792">
    <property type="entry name" value="ASKHA_NBD_FGGY_GK1-3-like"/>
    <property type="match status" value="1"/>
</dbReference>